<evidence type="ECO:0000313" key="2">
    <source>
        <dbReference type="EMBL" id="AAR39340.1"/>
    </source>
</evidence>
<accession>Q74MW3</accession>
<dbReference type="HOGENOM" id="CLU_1901980_0_0_2"/>
<protein>
    <submittedName>
        <fullName evidence="2">NEQ499</fullName>
    </submittedName>
</protein>
<dbReference type="Gene3D" id="2.30.130.10">
    <property type="entry name" value="PUA domain"/>
    <property type="match status" value="1"/>
</dbReference>
<proteinExistence type="predicted"/>
<dbReference type="EnsemblBacteria" id="AAR39340">
    <property type="protein sequence ID" value="AAR39340"/>
    <property type="gene ID" value="NEQ499"/>
</dbReference>
<evidence type="ECO:0000259" key="1">
    <source>
        <dbReference type="Pfam" id="PF03657"/>
    </source>
</evidence>
<feature type="domain" description="UPF0113" evidence="1">
    <location>
        <begin position="68"/>
        <end position="133"/>
    </location>
</feature>
<dbReference type="Pfam" id="PF03657">
    <property type="entry name" value="UPF0113"/>
    <property type="match status" value="1"/>
</dbReference>
<dbReference type="EMBL" id="AE017199">
    <property type="protein sequence ID" value="AAR39340.1"/>
    <property type="molecule type" value="Genomic_DNA"/>
</dbReference>
<sequence>MRYELRLYKELSFKEIEKIGEFLFGVNREYDLLKKYNIKPLYIDTPLEYKEYPTITALFLLKDLAKDKVYLDEVGARDFIYGKDVHQKNFLKIEGYKYANLLVLNGQGLPLGIGKIKGKILKNLFNISFYRRY</sequence>
<dbReference type="GO" id="GO:0003723">
    <property type="term" value="F:RNA binding"/>
    <property type="evidence" value="ECO:0007669"/>
    <property type="project" value="InterPro"/>
</dbReference>
<dbReference type="InterPro" id="IPR036974">
    <property type="entry name" value="PUA_sf"/>
</dbReference>
<dbReference type="InterPro" id="IPR005155">
    <property type="entry name" value="UPF0113_PUA"/>
</dbReference>
<name>Q74MW3_NANEQ</name>
<keyword evidence="3" id="KW-1185">Reference proteome</keyword>
<dbReference type="KEGG" id="neq:NEQ499"/>
<evidence type="ECO:0000313" key="3">
    <source>
        <dbReference type="Proteomes" id="UP000000578"/>
    </source>
</evidence>
<gene>
    <name evidence="2" type="ordered locus">NEQ499</name>
</gene>
<organism evidence="2 3">
    <name type="scientific">Nanoarchaeum equitans (strain Kin4-M)</name>
    <dbReference type="NCBI Taxonomy" id="228908"/>
    <lineage>
        <taxon>Archaea</taxon>
        <taxon>Nanobdellota</taxon>
        <taxon>Candidatus Nanoarchaeia</taxon>
        <taxon>Nanoarchaeales</taxon>
        <taxon>Nanoarchaeaceae</taxon>
        <taxon>Nanoarchaeum</taxon>
    </lineage>
</organism>
<dbReference type="Proteomes" id="UP000000578">
    <property type="component" value="Chromosome"/>
</dbReference>
<dbReference type="BioCyc" id="NEQU228908:GJB6-529-MONOMER"/>
<reference evidence="2 3" key="1">
    <citation type="journal article" date="2003" name="Proc. Natl. Acad. Sci. U.S.A.">
        <title>The genome of Nanoarchaeum equitans: insights into early archaeal evolution and derived parasitism.</title>
        <authorList>
            <person name="Waters E."/>
            <person name="Hohn M.J."/>
            <person name="Ahel I."/>
            <person name="Graham D.E."/>
            <person name="Adams M.D."/>
            <person name="Barnstead M."/>
            <person name="Beeson K.Y."/>
            <person name="Bibbs L."/>
            <person name="Bolanos R."/>
            <person name="Keller M."/>
            <person name="Kretz K."/>
            <person name="Lin X."/>
            <person name="Mathur E."/>
            <person name="Ni J."/>
            <person name="Podar M."/>
            <person name="Richardson T."/>
            <person name="Sutton G.G."/>
            <person name="Simon M."/>
            <person name="Soll D."/>
            <person name="Stetter K.O."/>
            <person name="Short J.M."/>
            <person name="Noordewier M."/>
        </authorList>
    </citation>
    <scope>NUCLEOTIDE SEQUENCE [LARGE SCALE GENOMIC DNA]</scope>
    <source>
        <strain evidence="2 3">Kin4-M</strain>
    </source>
</reference>
<dbReference type="AlphaFoldDB" id="Q74MW3"/>
<dbReference type="STRING" id="228908.NEQ499"/>